<sequence length="57" mass="6339">MLKPQLTDMWIRALNPFVGSLVLGSVLMALGKIVEVLEDQLKATKNLQKTLKDITSK</sequence>
<dbReference type="AlphaFoldDB" id="A0A917TMX6"/>
<organism evidence="1 2">
    <name type="scientific">Paraliobacillus quinghaiensis</name>
    <dbReference type="NCBI Taxonomy" id="470815"/>
    <lineage>
        <taxon>Bacteria</taxon>
        <taxon>Bacillati</taxon>
        <taxon>Bacillota</taxon>
        <taxon>Bacilli</taxon>
        <taxon>Bacillales</taxon>
        <taxon>Bacillaceae</taxon>
        <taxon>Paraliobacillus</taxon>
    </lineage>
</organism>
<name>A0A917TMX6_9BACI</name>
<evidence type="ECO:0000313" key="1">
    <source>
        <dbReference type="EMBL" id="GGM29638.1"/>
    </source>
</evidence>
<reference evidence="1" key="2">
    <citation type="submission" date="2020-09" db="EMBL/GenBank/DDBJ databases">
        <authorList>
            <person name="Sun Q."/>
            <person name="Zhou Y."/>
        </authorList>
    </citation>
    <scope>NUCLEOTIDE SEQUENCE</scope>
    <source>
        <strain evidence="1">CGMCC 1.6333</strain>
    </source>
</reference>
<reference evidence="1" key="1">
    <citation type="journal article" date="2014" name="Int. J. Syst. Evol. Microbiol.">
        <title>Complete genome sequence of Corynebacterium casei LMG S-19264T (=DSM 44701T), isolated from a smear-ripened cheese.</title>
        <authorList>
            <consortium name="US DOE Joint Genome Institute (JGI-PGF)"/>
            <person name="Walter F."/>
            <person name="Albersmeier A."/>
            <person name="Kalinowski J."/>
            <person name="Ruckert C."/>
        </authorList>
    </citation>
    <scope>NUCLEOTIDE SEQUENCE</scope>
    <source>
        <strain evidence="1">CGMCC 1.6333</strain>
    </source>
</reference>
<comment type="caution">
    <text evidence="1">The sequence shown here is derived from an EMBL/GenBank/DDBJ whole genome shotgun (WGS) entry which is preliminary data.</text>
</comment>
<gene>
    <name evidence="1" type="ORF">GCM10011351_14720</name>
</gene>
<dbReference type="EMBL" id="BMLG01000005">
    <property type="protein sequence ID" value="GGM29638.1"/>
    <property type="molecule type" value="Genomic_DNA"/>
</dbReference>
<proteinExistence type="predicted"/>
<dbReference type="Proteomes" id="UP000618460">
    <property type="component" value="Unassembled WGS sequence"/>
</dbReference>
<dbReference type="RefSeq" id="WP_162879145.1">
    <property type="nucleotide sequence ID" value="NZ_BMLG01000005.1"/>
</dbReference>
<accession>A0A917TMX6</accession>
<protein>
    <submittedName>
        <fullName evidence="1">Uncharacterized protein</fullName>
    </submittedName>
</protein>
<keyword evidence="2" id="KW-1185">Reference proteome</keyword>
<evidence type="ECO:0000313" key="2">
    <source>
        <dbReference type="Proteomes" id="UP000618460"/>
    </source>
</evidence>